<reference evidence="2" key="1">
    <citation type="submission" date="2012-02" db="EMBL/GenBank/DDBJ databases">
        <title>The complete genome of Echinicola vietnamensis DSM 17526.</title>
        <authorList>
            <person name="Lucas S."/>
            <person name="Copeland A."/>
            <person name="Lapidus A."/>
            <person name="Glavina del Rio T."/>
            <person name="Dalin E."/>
            <person name="Tice H."/>
            <person name="Bruce D."/>
            <person name="Goodwin L."/>
            <person name="Pitluck S."/>
            <person name="Peters L."/>
            <person name="Ovchinnikova G."/>
            <person name="Teshima H."/>
            <person name="Kyrpides N."/>
            <person name="Mavromatis K."/>
            <person name="Ivanova N."/>
            <person name="Brettin T."/>
            <person name="Detter J.C."/>
            <person name="Han C."/>
            <person name="Larimer F."/>
            <person name="Land M."/>
            <person name="Hauser L."/>
            <person name="Markowitz V."/>
            <person name="Cheng J.-F."/>
            <person name="Hugenholtz P."/>
            <person name="Woyke T."/>
            <person name="Wu D."/>
            <person name="Brambilla E."/>
            <person name="Klenk H.-P."/>
            <person name="Eisen J.A."/>
        </authorList>
    </citation>
    <scope>NUCLEOTIDE SEQUENCE [LARGE SCALE GENOMIC DNA]</scope>
    <source>
        <strain evidence="2">DSM 17526 / LMG 23754 / KMM 6221</strain>
    </source>
</reference>
<dbReference type="RefSeq" id="WP_015264390.1">
    <property type="nucleotide sequence ID" value="NC_019904.1"/>
</dbReference>
<dbReference type="EMBL" id="CP003346">
    <property type="protein sequence ID" value="AGA76824.1"/>
    <property type="molecule type" value="Genomic_DNA"/>
</dbReference>
<proteinExistence type="predicted"/>
<organism evidence="1 2">
    <name type="scientific">Echinicola vietnamensis (strain DSM 17526 / LMG 23754 / KMM 6221)</name>
    <dbReference type="NCBI Taxonomy" id="926556"/>
    <lineage>
        <taxon>Bacteria</taxon>
        <taxon>Pseudomonadati</taxon>
        <taxon>Bacteroidota</taxon>
        <taxon>Cytophagia</taxon>
        <taxon>Cytophagales</taxon>
        <taxon>Cyclobacteriaceae</taxon>
        <taxon>Echinicola</taxon>
    </lineage>
</organism>
<dbReference type="STRING" id="926556.Echvi_0545"/>
<gene>
    <name evidence="1" type="ordered locus">Echvi_0545</name>
</gene>
<dbReference type="eggNOG" id="ENOG502Z8A0">
    <property type="taxonomic scope" value="Bacteria"/>
</dbReference>
<dbReference type="KEGG" id="evi:Echvi_0545"/>
<evidence type="ECO:0008006" key="3">
    <source>
        <dbReference type="Google" id="ProtNLM"/>
    </source>
</evidence>
<evidence type="ECO:0000313" key="1">
    <source>
        <dbReference type="EMBL" id="AGA76824.1"/>
    </source>
</evidence>
<dbReference type="PATRIC" id="fig|926556.3.peg.541"/>
<dbReference type="Proteomes" id="UP000010796">
    <property type="component" value="Chromosome"/>
</dbReference>
<dbReference type="HOGENOM" id="CLU_383889_0_0_10"/>
<accession>L0FSB4</accession>
<evidence type="ECO:0000313" key="2">
    <source>
        <dbReference type="Proteomes" id="UP000010796"/>
    </source>
</evidence>
<dbReference type="AlphaFoldDB" id="L0FSB4"/>
<dbReference type="PROSITE" id="PS51257">
    <property type="entry name" value="PROKAR_LIPOPROTEIN"/>
    <property type="match status" value="1"/>
</dbReference>
<name>L0FSB4_ECHVK</name>
<protein>
    <recommendedName>
        <fullName evidence="3">Beta-galactosidase trimerisation domain-containing protein</fullName>
    </recommendedName>
</protein>
<sequence length="733" mass="84369">MQKTVLIYAIPFLLLLACTKPSQREHIQETPKEKTAFQTSNPWKPVTDVRADVAIVYSVKDHHGKADMTFEERVQTWRDKGYTTHFMTGIAWGEYQDYFTGEWDGEWHLDEGQVTEKGDTLWHGHMVPYIVPTQNFIKYLKEKVIKRVIDVGIDAIYLEEPEFWAKAGYSEAFKREWEAYYGFDWRPQHESAENTYLANKLKYHLYYRAVEECFSFAKEYGKSKGMEVRCYVPTHSLVNYSQWMIVSPEASLASLPSVDGYIAQVWTGTSREPNYYNGLAKERVFETAFLEYGSMESMTAPTDRKMYFLTDPIEDWPRDWADYKKNYQATFAAQLLYPMVANYEVMPWPDRIYEGLYRTSADSEEKALIPRFYSTQMQVMVNTLNDMPHSDNKVSGSQGIGVLMSNSLMFQCFPTHQGYDDPQLSNFYGQTMPLLKRGVPVKTVHIENVSFKRTWKDLKILVMSYSNMKPMSEDGHGHIAEWVKKGGVLVYCGRDKDAFQGVREWWNTDGNTFNAPSEDLFLKMGLKAPFEAGEFSFGKGKVVIMRTDPKEFVLEENSDLEFVNTIKTLYGAAPISEKLIFKNHFSLSRGAYEIISVVDENEDTSPYIVKGKFIDLFDPEIPVLKEKRVKPGEQSFLYNIESVTNPQEPQVLATAARVYDEEVTKNSYSFVAKSPLNTTNVMRVLLPEKANSIEITRVNGDAVMAENSWDESSKTCFLGFENSPEGVHVKLNW</sequence>
<keyword evidence="2" id="KW-1185">Reference proteome</keyword>